<reference evidence="3 4" key="1">
    <citation type="journal article" date="2019" name="Int. J. Syst. Evol. Microbiol.">
        <title>The Global Catalogue of Microorganisms (GCM) 10K type strain sequencing project: providing services to taxonomists for standard genome sequencing and annotation.</title>
        <authorList>
            <consortium name="The Broad Institute Genomics Platform"/>
            <consortium name="The Broad Institute Genome Sequencing Center for Infectious Disease"/>
            <person name="Wu L."/>
            <person name="Ma J."/>
        </authorList>
    </citation>
    <scope>NUCLEOTIDE SEQUENCE [LARGE SCALE GENOMIC DNA]</scope>
    <source>
        <strain evidence="3 4">JCM 13004</strain>
    </source>
</reference>
<organism evidence="3 4">
    <name type="scientific">Kitasatospora nipponensis</name>
    <dbReference type="NCBI Taxonomy" id="258049"/>
    <lineage>
        <taxon>Bacteria</taxon>
        <taxon>Bacillati</taxon>
        <taxon>Actinomycetota</taxon>
        <taxon>Actinomycetes</taxon>
        <taxon>Kitasatosporales</taxon>
        <taxon>Streptomycetaceae</taxon>
        <taxon>Kitasatospora</taxon>
    </lineage>
</organism>
<dbReference type="SUPFAM" id="SSF55729">
    <property type="entry name" value="Acyl-CoA N-acyltransferases (Nat)"/>
    <property type="match status" value="1"/>
</dbReference>
<evidence type="ECO:0000313" key="4">
    <source>
        <dbReference type="Proteomes" id="UP001500037"/>
    </source>
</evidence>
<sequence>MSEQNVTLTTWHLEQDSAAHVRAVPAPAGLELRIVRAELIGPEFARFLYTAVGGAWTWTDRLPWTYEQWARWLAKDGSETWVAWVHGTPAGYVQLEPHPDGVVEIAYFGLLPAFIGRGLGGHLLGVGLQRAWDLAERHPDLPATRRVTVHTCSLDGPAALHTYQARGMLLFRTETTEQPALVTPGPWPGAGPTTGAAGVGSRTT</sequence>
<name>A0ABN1VTK8_9ACTN</name>
<feature type="domain" description="N-acetyltransferase" evidence="2">
    <location>
        <begin position="30"/>
        <end position="188"/>
    </location>
</feature>
<evidence type="ECO:0000256" key="1">
    <source>
        <dbReference type="SAM" id="MobiDB-lite"/>
    </source>
</evidence>
<dbReference type="Proteomes" id="UP001500037">
    <property type="component" value="Unassembled WGS sequence"/>
</dbReference>
<protein>
    <submittedName>
        <fullName evidence="3">GNAT family N-acetyltransferase</fullName>
    </submittedName>
</protein>
<dbReference type="InterPro" id="IPR000182">
    <property type="entry name" value="GNAT_dom"/>
</dbReference>
<accession>A0ABN1VTK8</accession>
<dbReference type="Pfam" id="PF00583">
    <property type="entry name" value="Acetyltransf_1"/>
    <property type="match status" value="1"/>
</dbReference>
<evidence type="ECO:0000259" key="2">
    <source>
        <dbReference type="PROSITE" id="PS51186"/>
    </source>
</evidence>
<feature type="region of interest" description="Disordered" evidence="1">
    <location>
        <begin position="181"/>
        <end position="204"/>
    </location>
</feature>
<keyword evidence="4" id="KW-1185">Reference proteome</keyword>
<proteinExistence type="predicted"/>
<gene>
    <name evidence="3" type="ORF">GCM10009665_07290</name>
</gene>
<dbReference type="Gene3D" id="3.40.630.30">
    <property type="match status" value="1"/>
</dbReference>
<dbReference type="EMBL" id="BAAALF010000006">
    <property type="protein sequence ID" value="GAA1219760.1"/>
    <property type="molecule type" value="Genomic_DNA"/>
</dbReference>
<comment type="caution">
    <text evidence="3">The sequence shown here is derived from an EMBL/GenBank/DDBJ whole genome shotgun (WGS) entry which is preliminary data.</text>
</comment>
<dbReference type="RefSeq" id="WP_344439005.1">
    <property type="nucleotide sequence ID" value="NZ_BAAALF010000006.1"/>
</dbReference>
<feature type="compositionally biased region" description="Low complexity" evidence="1">
    <location>
        <begin position="190"/>
        <end position="204"/>
    </location>
</feature>
<dbReference type="InterPro" id="IPR016181">
    <property type="entry name" value="Acyl_CoA_acyltransferase"/>
</dbReference>
<dbReference type="PROSITE" id="PS51186">
    <property type="entry name" value="GNAT"/>
    <property type="match status" value="1"/>
</dbReference>
<evidence type="ECO:0000313" key="3">
    <source>
        <dbReference type="EMBL" id="GAA1219760.1"/>
    </source>
</evidence>